<dbReference type="OrthoDB" id="3010434at2759"/>
<dbReference type="EMBL" id="KL198030">
    <property type="protein sequence ID" value="KDQ15913.1"/>
    <property type="molecule type" value="Genomic_DNA"/>
</dbReference>
<proteinExistence type="predicted"/>
<reference evidence="2" key="1">
    <citation type="journal article" date="2014" name="Proc. Natl. Acad. Sci. U.S.A.">
        <title>Extensive sampling of basidiomycete genomes demonstrates inadequacy of the white-rot/brown-rot paradigm for wood decay fungi.</title>
        <authorList>
            <person name="Riley R."/>
            <person name="Salamov A.A."/>
            <person name="Brown D.W."/>
            <person name="Nagy L.G."/>
            <person name="Floudas D."/>
            <person name="Held B.W."/>
            <person name="Levasseur A."/>
            <person name="Lombard V."/>
            <person name="Morin E."/>
            <person name="Otillar R."/>
            <person name="Lindquist E.A."/>
            <person name="Sun H."/>
            <person name="LaButti K.M."/>
            <person name="Schmutz J."/>
            <person name="Jabbour D."/>
            <person name="Luo H."/>
            <person name="Baker S.E."/>
            <person name="Pisabarro A.G."/>
            <person name="Walton J.D."/>
            <person name="Blanchette R.A."/>
            <person name="Henrissat B."/>
            <person name="Martin F."/>
            <person name="Cullen D."/>
            <person name="Hibbett D.S."/>
            <person name="Grigoriev I.V."/>
        </authorList>
    </citation>
    <scope>NUCLEOTIDE SEQUENCE [LARGE SCALE GENOMIC DNA]</scope>
    <source>
        <strain evidence="2">FD-172 SS1</strain>
    </source>
</reference>
<sequence length="512" mass="55957">MATRRLSAAPHFLTDLLDSSCHLPQLDFVKALGLGIHLSKLNQFESSYKTASTNFASLLQYPFLQSILISEATKSAAGRTSSDLRSIIIDGSSRFDQLTQSDISITQQVVTFSKTAPMLLKSLTVAGYASGVKPLVEQYAAESAASGSENEAFFDEYSQNLDDQISLMTTKIADLIAKITNAETELTNANVGKVIADTIKARFMYAHCFQIWRIKALFSTLSDALSGILKNFESLLLTWTDIAPRLKTVESADRKVSDTELNQVVRTWDKARNAATDYVDAVSGSGSTAPPSSRSRFVAATATAEDYLPKCPKTKGELMIASLIVNFVQEASSPQDSVKANANISDAGKEKILKAASPPAQTQDTLDEVSLQTSGVLKQFTCNNPDKPTEKINLQVMVTNCQKMYFDLQQKTVPLAQDLQTYSRTQLALLPKLVASNNVKPGELGVDAYLKANKTLQEDYKTQADEIFKDSLAYKQKWDNAINAKIADSLTSIAQGLNNITSWNLTRCAPHL</sequence>
<organism evidence="1 2">
    <name type="scientific">Botryobasidium botryosum (strain FD-172 SS1)</name>
    <dbReference type="NCBI Taxonomy" id="930990"/>
    <lineage>
        <taxon>Eukaryota</taxon>
        <taxon>Fungi</taxon>
        <taxon>Dikarya</taxon>
        <taxon>Basidiomycota</taxon>
        <taxon>Agaricomycotina</taxon>
        <taxon>Agaricomycetes</taxon>
        <taxon>Cantharellales</taxon>
        <taxon>Botryobasidiaceae</taxon>
        <taxon>Botryobasidium</taxon>
    </lineage>
</organism>
<evidence type="ECO:0000313" key="2">
    <source>
        <dbReference type="Proteomes" id="UP000027195"/>
    </source>
</evidence>
<accession>A0A067MJH7</accession>
<gene>
    <name evidence="1" type="ORF">BOTBODRAFT_173577</name>
</gene>
<dbReference type="AlphaFoldDB" id="A0A067MJH7"/>
<dbReference type="HOGENOM" id="CLU_023694_0_0_1"/>
<dbReference type="Proteomes" id="UP000027195">
    <property type="component" value="Unassembled WGS sequence"/>
</dbReference>
<keyword evidence="2" id="KW-1185">Reference proteome</keyword>
<evidence type="ECO:0000313" key="1">
    <source>
        <dbReference type="EMBL" id="KDQ15913.1"/>
    </source>
</evidence>
<name>A0A067MJH7_BOTB1</name>
<dbReference type="InParanoid" id="A0A067MJH7"/>
<protein>
    <submittedName>
        <fullName evidence="1">Uncharacterized protein</fullName>
    </submittedName>
</protein>